<evidence type="ECO:0000256" key="3">
    <source>
        <dbReference type="PROSITE-ProRule" id="PRU00235"/>
    </source>
</evidence>
<dbReference type="AlphaFoldDB" id="B7Q9G7"/>
<dbReference type="PaxDb" id="6945-B7Q9G7"/>
<sequence length="405" mass="42375">MSENNEAIPKAKRRELVGQAYSLGTGDVGQLGLGPDVLEKSRPALVAGHTDVVDVVAGGMHSLLLSSTGQVFSFGCNDEGALGRQTSSLDGSETTPGAVELPEPVTHVSAGDSHSAALTVSGAVFVWGSFRDSSGFMGLLAAGKSEPKPVHIADGIVQIASGNDHLVLLSKDGRLLTLGDAEQGQLGRVARCFASRGGRKGLSNLLQPMPVVVSKPRGCSSAAFDHVWTGSYVTFARMRDNGALYGFGLNNYHQLGSLASTSSGDLVQFMPTLLTSCTEHRWKKVCGGQHHTMLLDEEGGVYAMGRHDYGRLGLGPDCTEQETPRKVPGLPPCVDISCGDSVSFAVTAEGRVFSWGLGDNLQLGHGDDSEDVHEPKVMTGKLISSKKALLVSGGGQHALILAIDS</sequence>
<gene>
    <name evidence="5" type="ORF">IscW_ISCW010923</name>
</gene>
<feature type="repeat" description="RCC1" evidence="3">
    <location>
        <begin position="69"/>
        <end position="121"/>
    </location>
</feature>
<evidence type="ECO:0000256" key="2">
    <source>
        <dbReference type="ARBA" id="ARBA00022737"/>
    </source>
</evidence>
<evidence type="ECO:0007829" key="8">
    <source>
        <dbReference type="PeptideAtlas" id="B7Q9G7"/>
    </source>
</evidence>
<feature type="repeat" description="RCC1" evidence="3">
    <location>
        <begin position="350"/>
        <end position="404"/>
    </location>
</feature>
<dbReference type="InterPro" id="IPR009091">
    <property type="entry name" value="RCC1/BLIP-II"/>
</dbReference>
<keyword evidence="1" id="KW-0344">Guanine-nucleotide releasing factor</keyword>
<evidence type="ECO:0000256" key="1">
    <source>
        <dbReference type="ARBA" id="ARBA00022658"/>
    </source>
</evidence>
<dbReference type="PANTHER" id="PTHR45982">
    <property type="entry name" value="REGULATOR OF CHROMOSOME CONDENSATION"/>
    <property type="match status" value="1"/>
</dbReference>
<dbReference type="OrthoDB" id="61110at2759"/>
<dbReference type="EMBL" id="DS888833">
    <property type="protein sequence ID" value="EEC15489.1"/>
    <property type="molecule type" value="Genomic_DNA"/>
</dbReference>
<dbReference type="SUPFAM" id="SSF50985">
    <property type="entry name" value="RCC1/BLIP-II"/>
    <property type="match status" value="1"/>
</dbReference>
<dbReference type="InterPro" id="IPR051553">
    <property type="entry name" value="Ran_GTPase-activating"/>
</dbReference>
<keyword evidence="7" id="KW-1185">Reference proteome</keyword>
<evidence type="ECO:0000313" key="6">
    <source>
        <dbReference type="EnsemblMetazoa" id="ISCW010923-PA"/>
    </source>
</evidence>
<reference evidence="5 7" key="1">
    <citation type="submission" date="2008-03" db="EMBL/GenBank/DDBJ databases">
        <title>Annotation of Ixodes scapularis.</title>
        <authorList>
            <consortium name="Ixodes scapularis Genome Project Consortium"/>
            <person name="Caler E."/>
            <person name="Hannick L.I."/>
            <person name="Bidwell S."/>
            <person name="Joardar V."/>
            <person name="Thiagarajan M."/>
            <person name="Amedeo P."/>
            <person name="Galinsky K.J."/>
            <person name="Schobel S."/>
            <person name="Inman J."/>
            <person name="Hostetler J."/>
            <person name="Miller J."/>
            <person name="Hammond M."/>
            <person name="Megy K."/>
            <person name="Lawson D."/>
            <person name="Kodira C."/>
            <person name="Sutton G."/>
            <person name="Meyer J."/>
            <person name="Hill C.A."/>
            <person name="Birren B."/>
            <person name="Nene V."/>
            <person name="Collins F."/>
            <person name="Alarcon-Chaidez F."/>
            <person name="Wikel S."/>
            <person name="Strausberg R."/>
        </authorList>
    </citation>
    <scope>NUCLEOTIDE SEQUENCE [LARGE SCALE GENOMIC DNA]</scope>
    <source>
        <strain evidence="7">Wikel</strain>
        <strain evidence="5">Wikel colony</strain>
    </source>
</reference>
<dbReference type="EMBL" id="ABJB010503794">
    <property type="status" value="NOT_ANNOTATED_CDS"/>
    <property type="molecule type" value="Genomic_DNA"/>
</dbReference>
<feature type="repeat" description="RCC1" evidence="3">
    <location>
        <begin position="242"/>
        <end position="298"/>
    </location>
</feature>
<dbReference type="PROSITE" id="PS50012">
    <property type="entry name" value="RCC1_3"/>
    <property type="match status" value="6"/>
</dbReference>
<feature type="repeat" description="RCC1" evidence="3">
    <location>
        <begin position="18"/>
        <end position="68"/>
    </location>
</feature>
<evidence type="ECO:0000313" key="7">
    <source>
        <dbReference type="Proteomes" id="UP000001555"/>
    </source>
</evidence>
<dbReference type="HOGENOM" id="CLU_005210_6_2_1"/>
<dbReference type="Gene3D" id="2.130.10.30">
    <property type="entry name" value="Regulator of chromosome condensation 1/beta-lactamase-inhibitor protein II"/>
    <property type="match status" value="1"/>
</dbReference>
<dbReference type="PANTHER" id="PTHR45982:SF1">
    <property type="entry name" value="REGULATOR OF CHROMOSOME CONDENSATION"/>
    <property type="match status" value="1"/>
</dbReference>
<evidence type="ECO:0000259" key="4">
    <source>
        <dbReference type="Pfam" id="PF25390"/>
    </source>
</evidence>
<dbReference type="GO" id="GO:0005737">
    <property type="term" value="C:cytoplasm"/>
    <property type="evidence" value="ECO:0000318"/>
    <property type="project" value="GO_Central"/>
</dbReference>
<dbReference type="InterPro" id="IPR058923">
    <property type="entry name" value="RCC1-like_dom"/>
</dbReference>
<keyword evidence="2" id="KW-0677">Repeat</keyword>
<name>B7Q9G7_IXOSC</name>
<feature type="repeat" description="RCC1" evidence="3">
    <location>
        <begin position="122"/>
        <end position="172"/>
    </location>
</feature>
<feature type="domain" description="RCC1-like" evidence="4">
    <location>
        <begin position="20"/>
        <end position="400"/>
    </location>
</feature>
<dbReference type="Proteomes" id="UP000001555">
    <property type="component" value="Unassembled WGS sequence"/>
</dbReference>
<dbReference type="GO" id="GO:1901673">
    <property type="term" value="P:regulation of mitotic spindle assembly"/>
    <property type="evidence" value="ECO:0000318"/>
    <property type="project" value="GO_Central"/>
</dbReference>
<dbReference type="PROSITE" id="PS00626">
    <property type="entry name" value="RCC1_2"/>
    <property type="match status" value="3"/>
</dbReference>
<dbReference type="Pfam" id="PF25390">
    <property type="entry name" value="WD40_RLD"/>
    <property type="match status" value="1"/>
</dbReference>
<dbReference type="EnsemblMetazoa" id="ISCW010923-RA">
    <property type="protein sequence ID" value="ISCW010923-PA"/>
    <property type="gene ID" value="ISCW010923"/>
</dbReference>
<dbReference type="STRING" id="6945.B7Q9G7"/>
<dbReference type="VEuPathDB" id="VectorBase:ISCI010923"/>
<accession>B7Q9G7</accession>
<dbReference type="VEuPathDB" id="VectorBase:ISCP_006784"/>
<evidence type="ECO:0000313" key="5">
    <source>
        <dbReference type="EMBL" id="EEC15489.1"/>
    </source>
</evidence>
<dbReference type="GO" id="GO:0007346">
    <property type="term" value="P:regulation of mitotic cell cycle"/>
    <property type="evidence" value="ECO:0000318"/>
    <property type="project" value="GO_Central"/>
</dbReference>
<dbReference type="PROSITE" id="PS00625">
    <property type="entry name" value="RCC1_1"/>
    <property type="match status" value="1"/>
</dbReference>
<dbReference type="VEuPathDB" id="VectorBase:ISCW010923"/>
<dbReference type="InterPro" id="IPR000408">
    <property type="entry name" value="Reg_chr_condens"/>
</dbReference>
<feature type="repeat" description="RCC1" evidence="3">
    <location>
        <begin position="299"/>
        <end position="349"/>
    </location>
</feature>
<proteinExistence type="evidence at protein level"/>
<protein>
    <submittedName>
        <fullName evidence="5 6">Regulator of chromosome condensation, putative</fullName>
    </submittedName>
</protein>
<reference evidence="6" key="2">
    <citation type="submission" date="2020-05" db="UniProtKB">
        <authorList>
            <consortium name="EnsemblMetazoa"/>
        </authorList>
    </citation>
    <scope>IDENTIFICATION</scope>
    <source>
        <strain evidence="6">wikel</strain>
    </source>
</reference>
<dbReference type="PRINTS" id="PR00633">
    <property type="entry name" value="RCCNDNSATION"/>
</dbReference>
<dbReference type="FunCoup" id="B7Q9G7">
    <property type="interactions" value="1703"/>
</dbReference>
<organism>
    <name type="scientific">Ixodes scapularis</name>
    <name type="common">Black-legged tick</name>
    <name type="synonym">Deer tick</name>
    <dbReference type="NCBI Taxonomy" id="6945"/>
    <lineage>
        <taxon>Eukaryota</taxon>
        <taxon>Metazoa</taxon>
        <taxon>Ecdysozoa</taxon>
        <taxon>Arthropoda</taxon>
        <taxon>Chelicerata</taxon>
        <taxon>Arachnida</taxon>
        <taxon>Acari</taxon>
        <taxon>Parasitiformes</taxon>
        <taxon>Ixodida</taxon>
        <taxon>Ixodoidea</taxon>
        <taxon>Ixodidae</taxon>
        <taxon>Ixodinae</taxon>
        <taxon>Ixodes</taxon>
    </lineage>
</organism>
<keyword evidence="8" id="KW-1267">Proteomics identification</keyword>
<dbReference type="InParanoid" id="B7Q9G7"/>